<evidence type="ECO:0000256" key="18">
    <source>
        <dbReference type="HAMAP-Rule" id="MF_01283"/>
    </source>
</evidence>
<evidence type="ECO:0000256" key="4">
    <source>
        <dbReference type="ARBA" id="ARBA00004904"/>
    </source>
</evidence>
<evidence type="ECO:0000256" key="12">
    <source>
        <dbReference type="ARBA" id="ARBA00022842"/>
    </source>
</evidence>
<keyword evidence="11 18" id="KW-0862">Zinc</keyword>
<evidence type="ECO:0000256" key="11">
    <source>
        <dbReference type="ARBA" id="ARBA00022833"/>
    </source>
</evidence>
<dbReference type="HAMAP" id="MF_00179">
    <property type="entry name" value="RibA"/>
    <property type="match status" value="1"/>
</dbReference>
<dbReference type="InterPro" id="IPR036144">
    <property type="entry name" value="RibA-like_sf"/>
</dbReference>
<keyword evidence="14 18" id="KW-0464">Manganese</keyword>
<keyword evidence="12 18" id="KW-0460">Magnesium</keyword>
<dbReference type="SUPFAM" id="SSF142695">
    <property type="entry name" value="RibA-like"/>
    <property type="match status" value="1"/>
</dbReference>
<feature type="binding site" evidence="18">
    <location>
        <begin position="144"/>
        <end position="148"/>
    </location>
    <ligand>
        <name>D-ribulose 5-phosphate</name>
        <dbReference type="ChEBI" id="CHEBI:58121"/>
    </ligand>
</feature>
<feature type="active site" description="Nucleophile; for GTP cyclohydrolase activity" evidence="18">
    <location>
        <position position="336"/>
    </location>
</feature>
<feature type="site" description="Essential for DHBP synthase activity" evidence="18">
    <location>
        <position position="168"/>
    </location>
</feature>
<comment type="catalytic activity">
    <reaction evidence="17 18">
        <text>GTP + 4 H2O = 2,5-diamino-6-hydroxy-4-(5-phosphoribosylamino)-pyrimidine + formate + 2 phosphate + 3 H(+)</text>
        <dbReference type="Rhea" id="RHEA:23704"/>
        <dbReference type="ChEBI" id="CHEBI:15377"/>
        <dbReference type="ChEBI" id="CHEBI:15378"/>
        <dbReference type="ChEBI" id="CHEBI:15740"/>
        <dbReference type="ChEBI" id="CHEBI:37565"/>
        <dbReference type="ChEBI" id="CHEBI:43474"/>
        <dbReference type="ChEBI" id="CHEBI:58614"/>
        <dbReference type="EC" id="3.5.4.25"/>
    </reaction>
</comment>
<dbReference type="Pfam" id="PF00926">
    <property type="entry name" value="DHBP_synthase"/>
    <property type="match status" value="1"/>
</dbReference>
<keyword evidence="16 18" id="KW-0511">Multifunctional enzyme</keyword>
<dbReference type="PANTHER" id="PTHR21327:SF18">
    <property type="entry name" value="3,4-DIHYDROXY-2-BUTANONE 4-PHOSPHATE SYNTHASE"/>
    <property type="match status" value="1"/>
</dbReference>
<feature type="binding site" evidence="18">
    <location>
        <position position="362"/>
    </location>
    <ligand>
        <name>GTP</name>
        <dbReference type="ChEBI" id="CHEBI:37565"/>
    </ligand>
</feature>
<feature type="binding site" evidence="18">
    <location>
        <position position="274"/>
    </location>
    <ligand>
        <name>Zn(2+)</name>
        <dbReference type="ChEBI" id="CHEBI:29105"/>
        <note>catalytic</note>
    </ligand>
</feature>
<dbReference type="InterPro" id="IPR016299">
    <property type="entry name" value="Riboflavin_synth_RibBA"/>
</dbReference>
<dbReference type="PANTHER" id="PTHR21327">
    <property type="entry name" value="GTP CYCLOHYDROLASE II-RELATED"/>
    <property type="match status" value="1"/>
</dbReference>
<dbReference type="EC" id="3.5.4.25" evidence="18"/>
<dbReference type="EMBL" id="JAACYA010000001">
    <property type="protein sequence ID" value="MBK3331818.1"/>
    <property type="molecule type" value="Genomic_DNA"/>
</dbReference>
<keyword evidence="10 18" id="KW-0378">Hydrolase</keyword>
<dbReference type="PIRSF" id="PIRSF001259">
    <property type="entry name" value="RibA"/>
    <property type="match status" value="1"/>
</dbReference>
<dbReference type="HAMAP" id="MF_01283">
    <property type="entry name" value="RibBA"/>
    <property type="match status" value="1"/>
</dbReference>
<feature type="binding site" evidence="18">
    <location>
        <position position="147"/>
    </location>
    <ligand>
        <name>Mg(2+)</name>
        <dbReference type="ChEBI" id="CHEBI:18420"/>
        <label>2</label>
    </ligand>
</feature>
<feature type="binding site" evidence="18">
    <location>
        <position position="34"/>
    </location>
    <ligand>
        <name>D-ribulose 5-phosphate</name>
        <dbReference type="ChEBI" id="CHEBI:58121"/>
    </ligand>
</feature>
<keyword evidence="9 18" id="KW-0547">Nucleotide-binding</keyword>
<gene>
    <name evidence="18" type="primary">ribBA</name>
    <name evidence="20" type="ORF">GWK41_01900</name>
</gene>
<keyword evidence="21" id="KW-1185">Reference proteome</keyword>
<evidence type="ECO:0000256" key="14">
    <source>
        <dbReference type="ARBA" id="ARBA00023211"/>
    </source>
</evidence>
<feature type="region of interest" description="GTP cyclohydrolase II" evidence="18">
    <location>
        <begin position="206"/>
        <end position="420"/>
    </location>
</feature>
<dbReference type="HAMAP" id="MF_00180">
    <property type="entry name" value="RibB"/>
    <property type="match status" value="1"/>
</dbReference>
<keyword evidence="8 18" id="KW-0479">Metal-binding</keyword>
<evidence type="ECO:0000256" key="16">
    <source>
        <dbReference type="ARBA" id="ARBA00023268"/>
    </source>
</evidence>
<feature type="binding site" evidence="18">
    <location>
        <begin position="29"/>
        <end position="30"/>
    </location>
    <ligand>
        <name>D-ribulose 5-phosphate</name>
        <dbReference type="ChEBI" id="CHEBI:58121"/>
    </ligand>
</feature>
<comment type="function">
    <text evidence="18">Catalyzes the conversion of GTP to 2,5-diamino-6-ribosylamino-4(3H)-pyrimidinone 5'-phosphate (DARP), formate and pyrophosphate.</text>
</comment>
<feature type="binding site" evidence="18">
    <location>
        <position position="261"/>
    </location>
    <ligand>
        <name>Zn(2+)</name>
        <dbReference type="ChEBI" id="CHEBI:29105"/>
        <note>catalytic</note>
    </ligand>
</feature>
<comment type="pathway">
    <text evidence="3 18">Cofactor biosynthesis; riboflavin biosynthesis; 5-amino-6-(D-ribitylamino)uracil from GTP: step 1/4.</text>
</comment>
<evidence type="ECO:0000313" key="21">
    <source>
        <dbReference type="Proteomes" id="UP000772812"/>
    </source>
</evidence>
<evidence type="ECO:0000256" key="1">
    <source>
        <dbReference type="ARBA" id="ARBA00000141"/>
    </source>
</evidence>
<dbReference type="InterPro" id="IPR032677">
    <property type="entry name" value="GTP_cyclohydro_II"/>
</dbReference>
<dbReference type="Gene3D" id="3.90.870.10">
    <property type="entry name" value="DHBP synthase"/>
    <property type="match status" value="1"/>
</dbReference>
<evidence type="ECO:0000256" key="3">
    <source>
        <dbReference type="ARBA" id="ARBA00004853"/>
    </source>
</evidence>
<organism evidence="20 21">
    <name type="scientific">Persephonella atlantica</name>
    <dbReference type="NCBI Taxonomy" id="2699429"/>
    <lineage>
        <taxon>Bacteria</taxon>
        <taxon>Pseudomonadati</taxon>
        <taxon>Aquificota</taxon>
        <taxon>Aquificia</taxon>
        <taxon>Aquificales</taxon>
        <taxon>Hydrogenothermaceae</taxon>
        <taxon>Persephonella</taxon>
    </lineage>
</organism>
<dbReference type="GO" id="GO:0003935">
    <property type="term" value="F:GTP cyclohydrolase II activity"/>
    <property type="evidence" value="ECO:0007669"/>
    <property type="project" value="UniProtKB-EC"/>
</dbReference>
<dbReference type="NCBIfam" id="TIGR00505">
    <property type="entry name" value="ribA"/>
    <property type="match status" value="1"/>
</dbReference>
<keyword evidence="13 18" id="KW-0342">GTP-binding</keyword>
<evidence type="ECO:0000256" key="8">
    <source>
        <dbReference type="ARBA" id="ARBA00022723"/>
    </source>
</evidence>
<reference evidence="20 21" key="1">
    <citation type="journal article" date="2021" name="Syst. Appl. Microbiol.">
        <title>Persephonella atlantica sp. nov.: How to adapt to physico-chemical gradients in high temperature hydrothermal habitats.</title>
        <authorList>
            <person name="Francois D.X."/>
            <person name="Godfroy A."/>
            <person name="Mathien C."/>
            <person name="Aube J."/>
            <person name="Cathalot C."/>
            <person name="Lesongeur F."/>
            <person name="L'Haridon S."/>
            <person name="Philippon X."/>
            <person name="Roussel E.G."/>
        </authorList>
    </citation>
    <scope>NUCLEOTIDE SEQUENCE [LARGE SCALE GENOMIC DNA]</scope>
    <source>
        <strain evidence="20 21">MO1340</strain>
    </source>
</reference>
<dbReference type="Pfam" id="PF00925">
    <property type="entry name" value="GTP_cyclohydro2"/>
    <property type="match status" value="1"/>
</dbReference>
<protein>
    <recommendedName>
        <fullName evidence="18">Riboflavin biosynthesis protein RibBA</fullName>
    </recommendedName>
    <domain>
        <recommendedName>
            <fullName evidence="18">3,4-dihydroxy-2-butanone 4-phosphate synthase</fullName>
            <shortName evidence="18">DHBP synthase</shortName>
            <ecNumber evidence="18">4.1.99.12</ecNumber>
        </recommendedName>
    </domain>
    <domain>
        <recommendedName>
            <fullName evidence="18">GTP cyclohydrolase-2</fullName>
            <ecNumber evidence="18">3.5.4.25</ecNumber>
        </recommendedName>
        <alternativeName>
            <fullName evidence="18">GTP cyclohydrolase II</fullName>
        </alternativeName>
    </domain>
</protein>
<comment type="catalytic activity">
    <reaction evidence="1 18">
        <text>D-ribulose 5-phosphate = (2S)-2-hydroxy-3-oxobutyl phosphate + formate + H(+)</text>
        <dbReference type="Rhea" id="RHEA:18457"/>
        <dbReference type="ChEBI" id="CHEBI:15378"/>
        <dbReference type="ChEBI" id="CHEBI:15740"/>
        <dbReference type="ChEBI" id="CHEBI:58121"/>
        <dbReference type="ChEBI" id="CHEBI:58830"/>
        <dbReference type="EC" id="4.1.99.12"/>
    </reaction>
</comment>
<comment type="similarity">
    <text evidence="5 18">In the N-terminal section; belongs to the DHBP synthase family.</text>
</comment>
<name>A0ABS1GFX5_9AQUI</name>
<dbReference type="NCBIfam" id="NF006803">
    <property type="entry name" value="PRK09311.1"/>
    <property type="match status" value="1"/>
</dbReference>
<evidence type="ECO:0000313" key="20">
    <source>
        <dbReference type="EMBL" id="MBK3331818.1"/>
    </source>
</evidence>
<feature type="binding site" evidence="18">
    <location>
        <position position="272"/>
    </location>
    <ligand>
        <name>Zn(2+)</name>
        <dbReference type="ChEBI" id="CHEBI:29105"/>
        <note>catalytic</note>
    </ligand>
</feature>
<feature type="binding site" evidence="18">
    <location>
        <position position="30"/>
    </location>
    <ligand>
        <name>Mg(2+)</name>
        <dbReference type="ChEBI" id="CHEBI:18420"/>
        <label>2</label>
    </ligand>
</feature>
<accession>A0ABS1GFX5</accession>
<dbReference type="CDD" id="cd00641">
    <property type="entry name" value="GTP_cyclohydro2"/>
    <property type="match status" value="1"/>
</dbReference>
<dbReference type="EC" id="4.1.99.12" evidence="18"/>
<evidence type="ECO:0000256" key="7">
    <source>
        <dbReference type="ARBA" id="ARBA00022619"/>
    </source>
</evidence>
<comment type="function">
    <text evidence="2 18">Catalyzes the conversion of D-ribulose 5-phosphate to formate and 3,4-dihydroxy-2-butanone 4-phosphate.</text>
</comment>
<evidence type="ECO:0000256" key="17">
    <source>
        <dbReference type="ARBA" id="ARBA00049295"/>
    </source>
</evidence>
<keyword evidence="7 18" id="KW-0686">Riboflavin biosynthesis</keyword>
<dbReference type="Gene3D" id="3.40.50.10990">
    <property type="entry name" value="GTP cyclohydrolase II"/>
    <property type="match status" value="1"/>
</dbReference>
<dbReference type="InterPro" id="IPR017945">
    <property type="entry name" value="DHBP_synth_RibB-like_a/b_dom"/>
</dbReference>
<feature type="domain" description="GTP cyclohydrolase II" evidence="19">
    <location>
        <begin position="212"/>
        <end position="378"/>
    </location>
</feature>
<feature type="binding site" evidence="18">
    <location>
        <position position="277"/>
    </location>
    <ligand>
        <name>GTP</name>
        <dbReference type="ChEBI" id="CHEBI:37565"/>
    </ligand>
</feature>
<comment type="cofactor">
    <cofactor evidence="18">
        <name>Zn(2+)</name>
        <dbReference type="ChEBI" id="CHEBI:29105"/>
    </cofactor>
    <text evidence="18">Binds 1 zinc ion per subunit.</text>
</comment>
<dbReference type="GO" id="GO:0008686">
    <property type="term" value="F:3,4-dihydroxy-2-butanone-4-phosphate synthase activity"/>
    <property type="evidence" value="ECO:0007669"/>
    <property type="project" value="UniProtKB-EC"/>
</dbReference>
<feature type="active site" description="Proton acceptor; for GTP cyclohydrolase activity" evidence="18">
    <location>
        <position position="334"/>
    </location>
</feature>
<dbReference type="NCBIfam" id="TIGR00506">
    <property type="entry name" value="ribB"/>
    <property type="match status" value="1"/>
</dbReference>
<feature type="binding site" evidence="18">
    <location>
        <position position="168"/>
    </location>
    <ligand>
        <name>D-ribulose 5-phosphate</name>
        <dbReference type="ChEBI" id="CHEBI:58121"/>
    </ligand>
</feature>
<dbReference type="RefSeq" id="WP_200673220.1">
    <property type="nucleotide sequence ID" value="NZ_JAACYA010000001.1"/>
</dbReference>
<dbReference type="NCBIfam" id="NF001591">
    <property type="entry name" value="PRK00393.1"/>
    <property type="match status" value="1"/>
</dbReference>
<dbReference type="Proteomes" id="UP000772812">
    <property type="component" value="Unassembled WGS sequence"/>
</dbReference>
<dbReference type="InterPro" id="IPR000926">
    <property type="entry name" value="RibA"/>
</dbReference>
<dbReference type="InterPro" id="IPR000422">
    <property type="entry name" value="DHBP_synthase_RibB"/>
</dbReference>
<sequence>MEFKFNTIEEAIEDIKQGKMVIVVDDPDRENEGDLVMAAEKVTPEAINFMAKEGRGLICLSLTRERLKELDIPLMTNNNTDPKGTAFCLSIDAHPKFGTTTGISAYDRAVTIKLAVSPDAQPSDFVRPGHVFPLMARPGGVLERTGHTEASVDLAKLAGLYPAGVICEIMKEDGTMARLPDLMKFAKKHNLKIITIADLVQYRLKSEKLVQREAEAYLPTKYGTFKIYGYRNTVDGSEHVALVMGDIKPDEPVLVRVHSECLTGDIFGSLRCDCQSQLHSALRTIANEGKGVLVYMRGHEGRGIGIVNKIKAYKLQDEGYDTVEANHKLGFQADLRDFGTGAQILLDIGVRKMRLMTNNPRKIVALEGFGLEVVERVPIIIETNPYNRNYLKTKKVRLGHLIEELKGESCQLDYEENKDN</sequence>
<dbReference type="SUPFAM" id="SSF55821">
    <property type="entry name" value="YrdC/RibB"/>
    <property type="match status" value="1"/>
</dbReference>
<evidence type="ECO:0000259" key="19">
    <source>
        <dbReference type="Pfam" id="PF00925"/>
    </source>
</evidence>
<evidence type="ECO:0000256" key="10">
    <source>
        <dbReference type="ARBA" id="ARBA00022801"/>
    </source>
</evidence>
<evidence type="ECO:0000256" key="13">
    <source>
        <dbReference type="ARBA" id="ARBA00023134"/>
    </source>
</evidence>
<feature type="binding site" evidence="18">
    <location>
        <begin position="256"/>
        <end position="260"/>
    </location>
    <ligand>
        <name>GTP</name>
        <dbReference type="ChEBI" id="CHEBI:37565"/>
    </ligand>
</feature>
<feature type="region of interest" description="DHBP synthase" evidence="18">
    <location>
        <begin position="1"/>
        <end position="205"/>
    </location>
</feature>
<proteinExistence type="inferred from homology"/>
<comment type="cofactor">
    <cofactor evidence="18">
        <name>Mg(2+)</name>
        <dbReference type="ChEBI" id="CHEBI:18420"/>
    </cofactor>
    <cofactor evidence="18">
        <name>Mn(2+)</name>
        <dbReference type="ChEBI" id="CHEBI:29035"/>
    </cofactor>
    <text evidence="18">Binds 2 divalent metal cations per subunit. Magnesium or manganese.</text>
</comment>
<feature type="binding site" evidence="18">
    <location>
        <position position="30"/>
    </location>
    <ligand>
        <name>Mg(2+)</name>
        <dbReference type="ChEBI" id="CHEBI:18420"/>
        <label>1</label>
    </ligand>
</feature>
<evidence type="ECO:0000256" key="6">
    <source>
        <dbReference type="ARBA" id="ARBA00008976"/>
    </source>
</evidence>
<keyword evidence="15 18" id="KW-0456">Lyase</keyword>
<comment type="pathway">
    <text evidence="4 18">Cofactor biosynthesis; riboflavin biosynthesis; 2-hydroxy-3-oxobutyl phosphate from D-ribulose 5-phosphate: step 1/1.</text>
</comment>
<comment type="similarity">
    <text evidence="6 18">In the C-terminal section; belongs to the GTP cyclohydrolase II family.</text>
</comment>
<evidence type="ECO:0000256" key="2">
    <source>
        <dbReference type="ARBA" id="ARBA00002284"/>
    </source>
</evidence>
<evidence type="ECO:0000256" key="5">
    <source>
        <dbReference type="ARBA" id="ARBA00005520"/>
    </source>
</evidence>
<feature type="site" description="Essential for DHBP synthase activity" evidence="18">
    <location>
        <position position="130"/>
    </location>
</feature>
<feature type="binding site" evidence="18">
    <location>
        <begin position="300"/>
        <end position="302"/>
    </location>
    <ligand>
        <name>GTP</name>
        <dbReference type="ChEBI" id="CHEBI:37565"/>
    </ligand>
</feature>
<feature type="binding site" evidence="18">
    <location>
        <position position="357"/>
    </location>
    <ligand>
        <name>GTP</name>
        <dbReference type="ChEBI" id="CHEBI:37565"/>
    </ligand>
</feature>
<evidence type="ECO:0000256" key="9">
    <source>
        <dbReference type="ARBA" id="ARBA00022741"/>
    </source>
</evidence>
<feature type="binding site" evidence="18">
    <location>
        <position position="322"/>
    </location>
    <ligand>
        <name>GTP</name>
        <dbReference type="ChEBI" id="CHEBI:37565"/>
    </ligand>
</feature>
<comment type="caution">
    <text evidence="20">The sequence shown here is derived from an EMBL/GenBank/DDBJ whole genome shotgun (WGS) entry which is preliminary data.</text>
</comment>
<evidence type="ECO:0000256" key="15">
    <source>
        <dbReference type="ARBA" id="ARBA00023239"/>
    </source>
</evidence>